<accession>A0A1X9ME87</accession>
<evidence type="ECO:0000313" key="2">
    <source>
        <dbReference type="Proteomes" id="UP000193006"/>
    </source>
</evidence>
<protein>
    <recommendedName>
        <fullName evidence="3">DUF4367 domain-containing protein</fullName>
    </recommendedName>
</protein>
<evidence type="ECO:0008006" key="3">
    <source>
        <dbReference type="Google" id="ProtNLM"/>
    </source>
</evidence>
<organism evidence="1 2">
    <name type="scientific">Halalkalibacter krulwichiae</name>
    <dbReference type="NCBI Taxonomy" id="199441"/>
    <lineage>
        <taxon>Bacteria</taxon>
        <taxon>Bacillati</taxon>
        <taxon>Bacillota</taxon>
        <taxon>Bacilli</taxon>
        <taxon>Bacillales</taxon>
        <taxon>Bacillaceae</taxon>
        <taxon>Halalkalibacter</taxon>
    </lineage>
</organism>
<dbReference type="Proteomes" id="UP000193006">
    <property type="component" value="Chromosome"/>
</dbReference>
<dbReference type="STRING" id="199441.BkAM31D_19010"/>
<dbReference type="KEGG" id="bkw:BkAM31D_19010"/>
<dbReference type="PROSITE" id="PS51257">
    <property type="entry name" value="PROKAR_LIPOPROTEIN"/>
    <property type="match status" value="1"/>
</dbReference>
<proteinExistence type="predicted"/>
<gene>
    <name evidence="1" type="ORF">BkAM31D_19010</name>
</gene>
<dbReference type="AlphaFoldDB" id="A0A1X9ME87"/>
<name>A0A1X9ME87_9BACI</name>
<evidence type="ECO:0000313" key="1">
    <source>
        <dbReference type="EMBL" id="ARK31757.1"/>
    </source>
</evidence>
<keyword evidence="2" id="KW-1185">Reference proteome</keyword>
<sequence length="172" mass="19898" precursor="true">MIMKNWRIASLMLVIIVLVGCAVSEEEALELGRQAYLDSIGEEPVEPNYEREDIRIFLPNDFEVQEKIDYNILLRQGDQLYNLFFQPSELSSSSFHFERDQELAGRSIIYEMNELDDTLSYLIIEKREEDEQYHVITASGGARITTVTSYQNLEQNIQAMTSIVQSYQVENG</sequence>
<reference evidence="1 2" key="1">
    <citation type="submission" date="2017-04" db="EMBL/GenBank/DDBJ databases">
        <title>Bacillus krulwichiae AM31D Genome sequencing and assembly.</title>
        <authorList>
            <person name="Krulwich T.A."/>
            <person name="Anastor L."/>
            <person name="Ehrlich R."/>
            <person name="Ehrlich G.D."/>
            <person name="Janto B."/>
        </authorList>
    </citation>
    <scope>NUCLEOTIDE SEQUENCE [LARGE SCALE GENOMIC DNA]</scope>
    <source>
        <strain evidence="1 2">AM31D</strain>
    </source>
</reference>
<dbReference type="EMBL" id="CP020814">
    <property type="protein sequence ID" value="ARK31757.1"/>
    <property type="molecule type" value="Genomic_DNA"/>
</dbReference>